<gene>
    <name evidence="2" type="ORF">EDC17_10793</name>
</gene>
<organism evidence="2 3">
    <name type="scientific">Sphingobacterium alimentarium</name>
    <dbReference type="NCBI Taxonomy" id="797292"/>
    <lineage>
        <taxon>Bacteria</taxon>
        <taxon>Pseudomonadati</taxon>
        <taxon>Bacteroidota</taxon>
        <taxon>Sphingobacteriia</taxon>
        <taxon>Sphingobacteriales</taxon>
        <taxon>Sphingobacteriaceae</taxon>
        <taxon>Sphingobacterium</taxon>
    </lineage>
</organism>
<accession>A0A4R3VMN1</accession>
<evidence type="ECO:0000313" key="2">
    <source>
        <dbReference type="EMBL" id="TCV05256.1"/>
    </source>
</evidence>
<keyword evidence="3" id="KW-1185">Reference proteome</keyword>
<keyword evidence="1" id="KW-0812">Transmembrane</keyword>
<dbReference type="RefSeq" id="WP_132779267.1">
    <property type="nucleotide sequence ID" value="NZ_SMBZ01000079.1"/>
</dbReference>
<evidence type="ECO:0000256" key="1">
    <source>
        <dbReference type="SAM" id="Phobius"/>
    </source>
</evidence>
<keyword evidence="1" id="KW-0472">Membrane</keyword>
<keyword evidence="1" id="KW-1133">Transmembrane helix</keyword>
<dbReference type="Proteomes" id="UP000295197">
    <property type="component" value="Unassembled WGS sequence"/>
</dbReference>
<comment type="caution">
    <text evidence="2">The sequence shown here is derived from an EMBL/GenBank/DDBJ whole genome shotgun (WGS) entry which is preliminary data.</text>
</comment>
<sequence>MELHDKNLKEILSHSKLELPFPDFENRMLEKIQDYEAKRLQAEKNRFFSHVCFLVGIILGTVLTYLMNKDFDWSQITFLTKENYYFLTQIIYVVLIVLFADKLWKLSKSDIKNLFK</sequence>
<feature type="transmembrane region" description="Helical" evidence="1">
    <location>
        <begin position="47"/>
        <end position="66"/>
    </location>
</feature>
<evidence type="ECO:0000313" key="3">
    <source>
        <dbReference type="Proteomes" id="UP000295197"/>
    </source>
</evidence>
<protein>
    <submittedName>
        <fullName evidence="2">Uncharacterized protein</fullName>
    </submittedName>
</protein>
<dbReference type="AlphaFoldDB" id="A0A4R3VMN1"/>
<feature type="transmembrane region" description="Helical" evidence="1">
    <location>
        <begin position="86"/>
        <end position="104"/>
    </location>
</feature>
<dbReference type="OrthoDB" id="710438at2"/>
<reference evidence="2 3" key="1">
    <citation type="submission" date="2019-03" db="EMBL/GenBank/DDBJ databases">
        <title>Genomic Encyclopedia of Type Strains, Phase IV (KMG-IV): sequencing the most valuable type-strain genomes for metagenomic binning, comparative biology and taxonomic classification.</title>
        <authorList>
            <person name="Goeker M."/>
        </authorList>
    </citation>
    <scope>NUCLEOTIDE SEQUENCE [LARGE SCALE GENOMIC DNA]</scope>
    <source>
        <strain evidence="2 3">DSM 22362</strain>
    </source>
</reference>
<name>A0A4R3VMN1_9SPHI</name>
<dbReference type="EMBL" id="SMBZ01000079">
    <property type="protein sequence ID" value="TCV05256.1"/>
    <property type="molecule type" value="Genomic_DNA"/>
</dbReference>
<proteinExistence type="predicted"/>